<dbReference type="HOGENOM" id="CLU_039046_0_1_10"/>
<gene>
    <name evidence="8" type="ORF">HMPREF9449_01978</name>
</gene>
<feature type="domain" description="4Fe-4S ferredoxin-type" evidence="7">
    <location>
        <begin position="109"/>
        <end position="139"/>
    </location>
</feature>
<dbReference type="AlphaFoldDB" id="H1DJA6"/>
<keyword evidence="1" id="KW-0813">Transport</keyword>
<keyword evidence="9" id="KW-1185">Reference proteome</keyword>
<dbReference type="Pfam" id="PF00037">
    <property type="entry name" value="Fer4"/>
    <property type="match status" value="1"/>
</dbReference>
<dbReference type="InterPro" id="IPR017896">
    <property type="entry name" value="4Fe4S_Fe-S-bd"/>
</dbReference>
<dbReference type="InterPro" id="IPR027631">
    <property type="entry name" value="Mono_FeFe_hydrog"/>
</dbReference>
<evidence type="ECO:0000313" key="9">
    <source>
        <dbReference type="Proteomes" id="UP000004892"/>
    </source>
</evidence>
<keyword evidence="2" id="KW-0004">4Fe-4S</keyword>
<organism evidence="8 9">
    <name type="scientific">Odoribacter laneus YIT 12061</name>
    <dbReference type="NCBI Taxonomy" id="742817"/>
    <lineage>
        <taxon>Bacteria</taxon>
        <taxon>Pseudomonadati</taxon>
        <taxon>Bacteroidota</taxon>
        <taxon>Bacteroidia</taxon>
        <taxon>Bacteroidales</taxon>
        <taxon>Odoribacteraceae</taxon>
        <taxon>Odoribacter</taxon>
    </lineage>
</organism>
<feature type="domain" description="4Fe-4S ferredoxin-type" evidence="7">
    <location>
        <begin position="186"/>
        <end position="215"/>
    </location>
</feature>
<name>H1DJA6_9BACT</name>
<dbReference type="PATRIC" id="fig|742817.3.peg.2107"/>
<evidence type="ECO:0000313" key="8">
    <source>
        <dbReference type="EMBL" id="EHP46361.1"/>
    </source>
</evidence>
<dbReference type="Gene3D" id="3.30.70.20">
    <property type="match status" value="2"/>
</dbReference>
<accession>H1DJA6</accession>
<dbReference type="InterPro" id="IPR050294">
    <property type="entry name" value="RnfB_subfamily"/>
</dbReference>
<dbReference type="RefSeq" id="WP_009137125.1">
    <property type="nucleotide sequence ID" value="NZ_JH594596.1"/>
</dbReference>
<dbReference type="eggNOG" id="COG4624">
    <property type="taxonomic scope" value="Bacteria"/>
</dbReference>
<reference evidence="8 9" key="1">
    <citation type="submission" date="2012-01" db="EMBL/GenBank/DDBJ databases">
        <title>The Genome Sequence of Odoribacter laneus YIT 12061.</title>
        <authorList>
            <consortium name="The Broad Institute Genome Sequencing Platform"/>
            <person name="Earl A."/>
            <person name="Ward D."/>
            <person name="Feldgarden M."/>
            <person name="Gevers D."/>
            <person name="Morotomi M."/>
            <person name="Young S.K."/>
            <person name="Zeng Q."/>
            <person name="Gargeya S."/>
            <person name="Fitzgerald M."/>
            <person name="Haas B."/>
            <person name="Abouelleil A."/>
            <person name="Alvarado L."/>
            <person name="Arachchi H.M."/>
            <person name="Berlin A."/>
            <person name="Chapman S.B."/>
            <person name="Gearin G."/>
            <person name="Goldberg J."/>
            <person name="Griggs A."/>
            <person name="Gujja S."/>
            <person name="Hansen M."/>
            <person name="Heiman D."/>
            <person name="Howarth C."/>
            <person name="Larimer J."/>
            <person name="Lui A."/>
            <person name="MacDonald P.J.P."/>
            <person name="McCowen C."/>
            <person name="Montmayeur A."/>
            <person name="Murphy C."/>
            <person name="Neiman D."/>
            <person name="Pearson M."/>
            <person name="Priest M."/>
            <person name="Roberts A."/>
            <person name="Saif S."/>
            <person name="Shea T."/>
            <person name="Sisk P."/>
            <person name="Stolte C."/>
            <person name="Sykes S."/>
            <person name="Wortman J."/>
            <person name="Nusbaum C."/>
            <person name="Birren B."/>
        </authorList>
    </citation>
    <scope>NUCLEOTIDE SEQUENCE [LARGE SCALE GENOMIC DNA]</scope>
    <source>
        <strain evidence="8 9">YIT 12061</strain>
    </source>
</reference>
<dbReference type="InterPro" id="IPR017900">
    <property type="entry name" value="4Fe4S_Fe_S_CS"/>
</dbReference>
<evidence type="ECO:0000256" key="1">
    <source>
        <dbReference type="ARBA" id="ARBA00022448"/>
    </source>
</evidence>
<dbReference type="GO" id="GO:0046872">
    <property type="term" value="F:metal ion binding"/>
    <property type="evidence" value="ECO:0007669"/>
    <property type="project" value="UniProtKB-KW"/>
</dbReference>
<evidence type="ECO:0000256" key="4">
    <source>
        <dbReference type="ARBA" id="ARBA00022982"/>
    </source>
</evidence>
<dbReference type="SUPFAM" id="SSF54862">
    <property type="entry name" value="4Fe-4S ferredoxins"/>
    <property type="match status" value="2"/>
</dbReference>
<keyword evidence="6" id="KW-0411">Iron-sulfur</keyword>
<dbReference type="Proteomes" id="UP000004892">
    <property type="component" value="Unassembled WGS sequence"/>
</dbReference>
<protein>
    <recommendedName>
        <fullName evidence="7">4Fe-4S ferredoxin-type domain-containing protein</fullName>
    </recommendedName>
</protein>
<sequence>MLYDNFAMLTKRELLIRIVKLLKDDELVTKLKYLPIEMRPRNKKPVRCCVHKDRYILKHKIISILGFDIVDEEIDLIHLSEFARMAMANKNTKENILSVVHEACSACIQSQYAVTNLCRGCEGRPCVMNCPKAAISFKGGKATISTEDCVSCGLCQKVCPYHAIVYTPVPCQDACPVKAIDKDEEGIEHIDKDKCIYCGKCMQACPYGAIMERSKIIDIHKTLTHPNKKIIAIVAPAIYGQFNASAGQILSAIKQIGFDDVIEVALGAEITASKEAEELQERMEKGSAFMTSSCCPAYTGWVNKHAPLLKPYVSDTRSPMVYAARYVKEKYPEAEVVFIGPCLAKRYEADSVPEVDYVMSFEELGAFMVAYDINVANCSEKDLNEGVTRYGRGFAQAGGVRAAIVNAVGNGVTTLAIEGLDKKNQALLKTMVKKPEAQFVEVMACDGGCINGPCSLAPLTLAKRQIKKVLDQ</sequence>
<dbReference type="InterPro" id="IPR009016">
    <property type="entry name" value="Fe_hydrogenase"/>
</dbReference>
<dbReference type="STRING" id="742817.HMPREF9449_01978"/>
<evidence type="ECO:0000259" key="7">
    <source>
        <dbReference type="PROSITE" id="PS51379"/>
    </source>
</evidence>
<dbReference type="NCBIfam" id="TIGR04105">
    <property type="entry name" value="FeFe_hydrog_B1"/>
    <property type="match status" value="1"/>
</dbReference>
<feature type="domain" description="4Fe-4S ferredoxin-type" evidence="7">
    <location>
        <begin position="140"/>
        <end position="169"/>
    </location>
</feature>
<dbReference type="GeneID" id="98069536"/>
<dbReference type="Pfam" id="PF02906">
    <property type="entry name" value="Fe_hyd_lg_C"/>
    <property type="match status" value="1"/>
</dbReference>
<dbReference type="InterPro" id="IPR004108">
    <property type="entry name" value="Fe_hydrogenase_lsu_C"/>
</dbReference>
<evidence type="ECO:0000256" key="2">
    <source>
        <dbReference type="ARBA" id="ARBA00022485"/>
    </source>
</evidence>
<keyword evidence="4" id="KW-0249">Electron transport</keyword>
<dbReference type="eggNOG" id="COG1143">
    <property type="taxonomic scope" value="Bacteria"/>
</dbReference>
<dbReference type="PANTHER" id="PTHR42859">
    <property type="entry name" value="OXIDOREDUCTASE"/>
    <property type="match status" value="1"/>
</dbReference>
<dbReference type="SUPFAM" id="SSF53920">
    <property type="entry name" value="Fe-only hydrogenase"/>
    <property type="match status" value="1"/>
</dbReference>
<dbReference type="PROSITE" id="PS00198">
    <property type="entry name" value="4FE4S_FER_1"/>
    <property type="match status" value="1"/>
</dbReference>
<keyword evidence="5" id="KW-0408">Iron</keyword>
<comment type="caution">
    <text evidence="8">The sequence shown here is derived from an EMBL/GenBank/DDBJ whole genome shotgun (WGS) entry which is preliminary data.</text>
</comment>
<dbReference type="Gene3D" id="3.40.950.10">
    <property type="entry name" value="Fe-only Hydrogenase (Larger Subunit), Chain L, domain 3"/>
    <property type="match status" value="1"/>
</dbReference>
<evidence type="ECO:0000256" key="6">
    <source>
        <dbReference type="ARBA" id="ARBA00023014"/>
    </source>
</evidence>
<proteinExistence type="predicted"/>
<evidence type="ECO:0000256" key="5">
    <source>
        <dbReference type="ARBA" id="ARBA00023004"/>
    </source>
</evidence>
<dbReference type="Pfam" id="PF12838">
    <property type="entry name" value="Fer4_7"/>
    <property type="match status" value="1"/>
</dbReference>
<evidence type="ECO:0000256" key="3">
    <source>
        <dbReference type="ARBA" id="ARBA00022723"/>
    </source>
</evidence>
<dbReference type="PROSITE" id="PS51379">
    <property type="entry name" value="4FE4S_FER_2"/>
    <property type="match status" value="3"/>
</dbReference>
<dbReference type="GO" id="GO:0051539">
    <property type="term" value="F:4 iron, 4 sulfur cluster binding"/>
    <property type="evidence" value="ECO:0007669"/>
    <property type="project" value="UniProtKB-KW"/>
</dbReference>
<dbReference type="EMBL" id="ADMC01000025">
    <property type="protein sequence ID" value="EHP46361.1"/>
    <property type="molecule type" value="Genomic_DNA"/>
</dbReference>
<keyword evidence="3" id="KW-0479">Metal-binding</keyword>
<dbReference type="PANTHER" id="PTHR42859:SF10">
    <property type="entry name" value="DIMETHYLSULFOXIDE REDUCTASE CHAIN B"/>
    <property type="match status" value="1"/>
</dbReference>